<evidence type="ECO:0008006" key="3">
    <source>
        <dbReference type="Google" id="ProtNLM"/>
    </source>
</evidence>
<dbReference type="Proteomes" id="UP001296943">
    <property type="component" value="Unassembled WGS sequence"/>
</dbReference>
<comment type="caution">
    <text evidence="1">The sequence shown here is derived from an EMBL/GenBank/DDBJ whole genome shotgun (WGS) entry which is preliminary data.</text>
</comment>
<dbReference type="Pfam" id="PF14069">
    <property type="entry name" value="SpoVIF"/>
    <property type="match status" value="1"/>
</dbReference>
<name>A0ABS2N5P8_9BACI</name>
<sequence length="80" mass="9208">MNQDFLKNIEKKTGVDMRKVMQLANSLNGKDLQDEKTVRNLVKQVSSLAGKRVNKQTEDKIVEMIINKKVNESTVKKMMK</sequence>
<evidence type="ECO:0000313" key="1">
    <source>
        <dbReference type="EMBL" id="MBM7573210.1"/>
    </source>
</evidence>
<dbReference type="RefSeq" id="WP_204501866.1">
    <property type="nucleotide sequence ID" value="NZ_JAFBDR010000028.1"/>
</dbReference>
<organism evidence="1 2">
    <name type="scientific">Aquibacillus albus</name>
    <dbReference type="NCBI Taxonomy" id="1168171"/>
    <lineage>
        <taxon>Bacteria</taxon>
        <taxon>Bacillati</taxon>
        <taxon>Bacillota</taxon>
        <taxon>Bacilli</taxon>
        <taxon>Bacillales</taxon>
        <taxon>Bacillaceae</taxon>
        <taxon>Aquibacillus</taxon>
    </lineage>
</organism>
<gene>
    <name evidence="1" type="ORF">JOC48_003761</name>
</gene>
<proteinExistence type="predicted"/>
<reference evidence="1 2" key="1">
    <citation type="submission" date="2021-01" db="EMBL/GenBank/DDBJ databases">
        <title>Genomic Encyclopedia of Type Strains, Phase IV (KMG-IV): sequencing the most valuable type-strain genomes for metagenomic binning, comparative biology and taxonomic classification.</title>
        <authorList>
            <person name="Goeker M."/>
        </authorList>
    </citation>
    <scope>NUCLEOTIDE SEQUENCE [LARGE SCALE GENOMIC DNA]</scope>
    <source>
        <strain evidence="1 2">DSM 23711</strain>
    </source>
</reference>
<evidence type="ECO:0000313" key="2">
    <source>
        <dbReference type="Proteomes" id="UP001296943"/>
    </source>
</evidence>
<dbReference type="EMBL" id="JAFBDR010000028">
    <property type="protein sequence ID" value="MBM7573210.1"/>
    <property type="molecule type" value="Genomic_DNA"/>
</dbReference>
<protein>
    <recommendedName>
        <fullName evidence="3">Stage VI sporulation protein F</fullName>
    </recommendedName>
</protein>
<accession>A0ABS2N5P8</accession>
<keyword evidence="2" id="KW-1185">Reference proteome</keyword>
<dbReference type="InterPro" id="IPR025942">
    <property type="entry name" value="SpoVIF"/>
</dbReference>